<feature type="transmembrane region" description="Helical" evidence="3">
    <location>
        <begin position="461"/>
        <end position="482"/>
    </location>
</feature>
<keyword evidence="3" id="KW-0812">Transmembrane</keyword>
<evidence type="ECO:0000313" key="5">
    <source>
        <dbReference type="Proteomes" id="UP000515152"/>
    </source>
</evidence>
<feature type="transmembrane region" description="Helical" evidence="3">
    <location>
        <begin position="165"/>
        <end position="186"/>
    </location>
</feature>
<evidence type="ECO:0000313" key="7">
    <source>
        <dbReference type="RefSeq" id="XP_031435027.1"/>
    </source>
</evidence>
<evidence type="ECO:0000313" key="6">
    <source>
        <dbReference type="RefSeq" id="XP_012694757.1"/>
    </source>
</evidence>
<accession>A0A6P8GHU8</accession>
<dbReference type="GO" id="GO:0016020">
    <property type="term" value="C:membrane"/>
    <property type="evidence" value="ECO:0007669"/>
    <property type="project" value="UniProtKB-SubCell"/>
</dbReference>
<dbReference type="OrthoDB" id="6509908at2759"/>
<dbReference type="PANTHER" id="PTHR11360:SF158">
    <property type="entry name" value="MONOCARBOXYLATE TRANSPORTER 9"/>
    <property type="match status" value="1"/>
</dbReference>
<feature type="transmembrane region" description="Helical" evidence="3">
    <location>
        <begin position="304"/>
        <end position="326"/>
    </location>
</feature>
<dbReference type="GO" id="GO:0008028">
    <property type="term" value="F:monocarboxylic acid transmembrane transporter activity"/>
    <property type="evidence" value="ECO:0007669"/>
    <property type="project" value="TreeGrafter"/>
</dbReference>
<organism evidence="5 7">
    <name type="scientific">Clupea harengus</name>
    <name type="common">Atlantic herring</name>
    <dbReference type="NCBI Taxonomy" id="7950"/>
    <lineage>
        <taxon>Eukaryota</taxon>
        <taxon>Metazoa</taxon>
        <taxon>Chordata</taxon>
        <taxon>Craniata</taxon>
        <taxon>Vertebrata</taxon>
        <taxon>Euteleostomi</taxon>
        <taxon>Actinopterygii</taxon>
        <taxon>Neopterygii</taxon>
        <taxon>Teleostei</taxon>
        <taxon>Clupei</taxon>
        <taxon>Clupeiformes</taxon>
        <taxon>Clupeoidei</taxon>
        <taxon>Clupeidae</taxon>
        <taxon>Clupea</taxon>
    </lineage>
</organism>
<evidence type="ECO:0000256" key="1">
    <source>
        <dbReference type="ARBA" id="ARBA00004141"/>
    </source>
</evidence>
<dbReference type="Pfam" id="PF07690">
    <property type="entry name" value="MFS_1"/>
    <property type="match status" value="2"/>
</dbReference>
<dbReference type="PANTHER" id="PTHR11360">
    <property type="entry name" value="MONOCARBOXYLATE TRANSPORTER"/>
    <property type="match status" value="1"/>
</dbReference>
<feature type="transmembrane region" description="Helical" evidence="3">
    <location>
        <begin position="84"/>
        <end position="102"/>
    </location>
</feature>
<dbReference type="GeneTree" id="ENSGT00940000156416"/>
<evidence type="ECO:0000256" key="3">
    <source>
        <dbReference type="SAM" id="Phobius"/>
    </source>
</evidence>
<gene>
    <name evidence="6 7" type="primary">LOC105910576</name>
</gene>
<keyword evidence="3" id="KW-1133">Transmembrane helix</keyword>
<dbReference type="Proteomes" id="UP000515152">
    <property type="component" value="Chromosome 13"/>
</dbReference>
<dbReference type="SUPFAM" id="SSF103473">
    <property type="entry name" value="MFS general substrate transporter"/>
    <property type="match status" value="1"/>
</dbReference>
<dbReference type="Gene3D" id="1.20.1250.20">
    <property type="entry name" value="MFS general substrate transporter like domains"/>
    <property type="match status" value="2"/>
</dbReference>
<keyword evidence="5" id="KW-1185">Reference proteome</keyword>
<feature type="transmembrane region" description="Helical" evidence="3">
    <location>
        <begin position="338"/>
        <end position="359"/>
    </location>
</feature>
<sequence length="516" mass="55179">MGGVTAEKALDGGWGWVIVGTTFMAQFLAFGSPQAVGVLYPEWLNTFQEGKGMTAWVGSMVSGVALLTSPICSACVENFGARPVTIFSGVMVAGGLMLSAFAPNISFLIFSYGVVVGLGCGLVYSATLTITCQYFDKRRGLALGIVTTGTSVGGFVYATLQNELIELYGLNGCLLIIGALALNLMACAGPMRPLYLPGYLVRQRAVLKQQEEPPMYEKPTTLIIAPEKPASDIQTIHGSAEKSNGTVKELLIGMDTKVLVDYEAEAGRRAGFLSCSAVVRVIKRTMRPYAKYLHETGEFMHDRVFTMFCVSVFMFALGAFPPVLFMEDVALSEGLIEGVSIIPLVSIVAITSGAGKLLLGIMADLPWINSIYLYAFTLLGSGAALLLIPMCKSYVGLQVLSAMVGVFSGNWSLTSYITTQIVGLERLSQAHGIVMCFGGFGIVLGPPVVGWFFDFTQSYDLAFYFSGACVVLGGVFLFLATLPCWDRREARQSANQPASQSEEEPLAVGNTDASVV</sequence>
<feature type="transmembrane region" description="Helical" evidence="3">
    <location>
        <begin position="430"/>
        <end position="449"/>
    </location>
</feature>
<protein>
    <submittedName>
        <fullName evidence="6 7">Monocarboxylate transporter 9-like</fullName>
    </submittedName>
</protein>
<feature type="transmembrane region" description="Helical" evidence="3">
    <location>
        <begin position="394"/>
        <end position="418"/>
    </location>
</feature>
<evidence type="ECO:0000259" key="4">
    <source>
        <dbReference type="PROSITE" id="PS50850"/>
    </source>
</evidence>
<feature type="transmembrane region" description="Helical" evidence="3">
    <location>
        <begin position="140"/>
        <end position="159"/>
    </location>
</feature>
<dbReference type="GeneID" id="105910576"/>
<feature type="transmembrane region" description="Helical" evidence="3">
    <location>
        <begin position="12"/>
        <end position="33"/>
    </location>
</feature>
<name>A0A6P8GHU8_CLUHA</name>
<feature type="domain" description="Major facilitator superfamily (MFS) profile" evidence="4">
    <location>
        <begin position="18"/>
        <end position="485"/>
    </location>
</feature>
<dbReference type="InterPro" id="IPR050327">
    <property type="entry name" value="Proton-linked_MCT"/>
</dbReference>
<feature type="region of interest" description="Disordered" evidence="2">
    <location>
        <begin position="493"/>
        <end position="516"/>
    </location>
</feature>
<proteinExistence type="predicted"/>
<dbReference type="AlphaFoldDB" id="A0A6P8GHU8"/>
<dbReference type="InterPro" id="IPR036259">
    <property type="entry name" value="MFS_trans_sf"/>
</dbReference>
<feature type="transmembrane region" description="Helical" evidence="3">
    <location>
        <begin position="53"/>
        <end position="72"/>
    </location>
</feature>
<reference evidence="6 7" key="1">
    <citation type="submission" date="2025-04" db="UniProtKB">
        <authorList>
            <consortium name="RefSeq"/>
        </authorList>
    </citation>
    <scope>IDENTIFICATION</scope>
</reference>
<dbReference type="RefSeq" id="XP_012694757.1">
    <property type="nucleotide sequence ID" value="XM_012839303.2"/>
</dbReference>
<feature type="transmembrane region" description="Helical" evidence="3">
    <location>
        <begin position="371"/>
        <end position="388"/>
    </location>
</feature>
<keyword evidence="3" id="KW-0472">Membrane</keyword>
<evidence type="ECO:0000256" key="2">
    <source>
        <dbReference type="SAM" id="MobiDB-lite"/>
    </source>
</evidence>
<feature type="transmembrane region" description="Helical" evidence="3">
    <location>
        <begin position="108"/>
        <end position="128"/>
    </location>
</feature>
<comment type="subcellular location">
    <subcellularLocation>
        <location evidence="1">Membrane</location>
        <topology evidence="1">Multi-pass membrane protein</topology>
    </subcellularLocation>
</comment>
<dbReference type="RefSeq" id="XP_031435027.1">
    <property type="nucleotide sequence ID" value="XM_031579167.2"/>
</dbReference>
<dbReference type="KEGG" id="char:105910576"/>
<dbReference type="InterPro" id="IPR020846">
    <property type="entry name" value="MFS_dom"/>
</dbReference>
<dbReference type="PROSITE" id="PS50850">
    <property type="entry name" value="MFS"/>
    <property type="match status" value="1"/>
</dbReference>
<dbReference type="InterPro" id="IPR011701">
    <property type="entry name" value="MFS"/>
</dbReference>